<name>A0A914EE37_9BILA</name>
<keyword evidence="2 4" id="KW-0378">Hydrolase</keyword>
<dbReference type="Pfam" id="PF00150">
    <property type="entry name" value="Cellulase"/>
    <property type="match status" value="1"/>
</dbReference>
<evidence type="ECO:0000256" key="3">
    <source>
        <dbReference type="ARBA" id="ARBA00023295"/>
    </source>
</evidence>
<dbReference type="AlphaFoldDB" id="A0A914EE37"/>
<evidence type="ECO:0000313" key="6">
    <source>
        <dbReference type="Proteomes" id="UP000887540"/>
    </source>
</evidence>
<organism evidence="6 7">
    <name type="scientific">Acrobeloides nanus</name>
    <dbReference type="NCBI Taxonomy" id="290746"/>
    <lineage>
        <taxon>Eukaryota</taxon>
        <taxon>Metazoa</taxon>
        <taxon>Ecdysozoa</taxon>
        <taxon>Nematoda</taxon>
        <taxon>Chromadorea</taxon>
        <taxon>Rhabditida</taxon>
        <taxon>Tylenchina</taxon>
        <taxon>Cephalobomorpha</taxon>
        <taxon>Cephaloboidea</taxon>
        <taxon>Cephalobidae</taxon>
        <taxon>Acrobeloides</taxon>
    </lineage>
</organism>
<dbReference type="Gene3D" id="3.20.20.80">
    <property type="entry name" value="Glycosidases"/>
    <property type="match status" value="1"/>
</dbReference>
<dbReference type="InterPro" id="IPR001547">
    <property type="entry name" value="Glyco_hydro_5"/>
</dbReference>
<dbReference type="PANTHER" id="PTHR34142">
    <property type="entry name" value="ENDO-BETA-1,4-GLUCANASE A"/>
    <property type="match status" value="1"/>
</dbReference>
<dbReference type="PANTHER" id="PTHR34142:SF1">
    <property type="entry name" value="GLYCOSIDE HYDROLASE FAMILY 5 DOMAIN-CONTAINING PROTEIN"/>
    <property type="match status" value="1"/>
</dbReference>
<dbReference type="WBParaSite" id="ACRNAN_scaffold7128.g8151.t1">
    <property type="protein sequence ID" value="ACRNAN_scaffold7128.g8151.t1"/>
    <property type="gene ID" value="ACRNAN_scaffold7128.g8151"/>
</dbReference>
<evidence type="ECO:0000256" key="1">
    <source>
        <dbReference type="ARBA" id="ARBA00005641"/>
    </source>
</evidence>
<evidence type="ECO:0000259" key="5">
    <source>
        <dbReference type="Pfam" id="PF00150"/>
    </source>
</evidence>
<feature type="domain" description="Glycoside hydrolase family 5" evidence="5">
    <location>
        <begin position="39"/>
        <end position="229"/>
    </location>
</feature>
<keyword evidence="6" id="KW-1185">Reference proteome</keyword>
<sequence length="231" mass="26304">MDSLAQATMWTRQSPQENTLSLDPPYGQLKITGKHVTKEDGTIVQLRGMSLAWSINTTNWSENWFTPFWKSVTVAFVKCSWNSNVIRAPMGIMFGGYLENPETEYEKVKTIIDAAIDMGIYVIVDWHDERAYYENHTVAAIQFFSNISQTYGNYSNIIYEIFNEPVNATWAQIKSYAVRVITAIRQNDQKNIIVVGTPNWSTDVDVAAEDPINGTNIAYTLHIYAGRDYSF</sequence>
<evidence type="ECO:0000256" key="2">
    <source>
        <dbReference type="ARBA" id="ARBA00022801"/>
    </source>
</evidence>
<dbReference type="PROSITE" id="PS00659">
    <property type="entry name" value="GLYCOSYL_HYDROL_F5"/>
    <property type="match status" value="1"/>
</dbReference>
<accession>A0A914EE37</accession>
<reference evidence="7" key="1">
    <citation type="submission" date="2022-11" db="UniProtKB">
        <authorList>
            <consortium name="WormBaseParasite"/>
        </authorList>
    </citation>
    <scope>IDENTIFICATION</scope>
</reference>
<dbReference type="InterPro" id="IPR018087">
    <property type="entry name" value="Glyco_hydro_5_CS"/>
</dbReference>
<evidence type="ECO:0000313" key="7">
    <source>
        <dbReference type="WBParaSite" id="ACRNAN_scaffold7128.g8151.t1"/>
    </source>
</evidence>
<proteinExistence type="inferred from homology"/>
<evidence type="ECO:0000256" key="4">
    <source>
        <dbReference type="RuleBase" id="RU361153"/>
    </source>
</evidence>
<dbReference type="GO" id="GO:0000272">
    <property type="term" value="P:polysaccharide catabolic process"/>
    <property type="evidence" value="ECO:0007669"/>
    <property type="project" value="InterPro"/>
</dbReference>
<dbReference type="Proteomes" id="UP000887540">
    <property type="component" value="Unplaced"/>
</dbReference>
<keyword evidence="3 4" id="KW-0326">Glycosidase</keyword>
<protein>
    <submittedName>
        <fullName evidence="7">Glycoside hydrolase family 5 domain-containing protein</fullName>
    </submittedName>
</protein>
<comment type="similarity">
    <text evidence="1 4">Belongs to the glycosyl hydrolase 5 (cellulase A) family.</text>
</comment>
<dbReference type="InterPro" id="IPR017853">
    <property type="entry name" value="GH"/>
</dbReference>
<dbReference type="GO" id="GO:0004553">
    <property type="term" value="F:hydrolase activity, hydrolyzing O-glycosyl compounds"/>
    <property type="evidence" value="ECO:0007669"/>
    <property type="project" value="InterPro"/>
</dbReference>
<dbReference type="SUPFAM" id="SSF51445">
    <property type="entry name" value="(Trans)glycosidases"/>
    <property type="match status" value="1"/>
</dbReference>